<evidence type="ECO:0000259" key="1">
    <source>
        <dbReference type="Pfam" id="PF24749"/>
    </source>
</evidence>
<accession>A0A2H0KC50</accession>
<name>A0A2H0KC50_9BACT</name>
<comment type="caution">
    <text evidence="2">The sequence shown here is derived from an EMBL/GenBank/DDBJ whole genome shotgun (WGS) entry which is preliminary data.</text>
</comment>
<dbReference type="AlphaFoldDB" id="A0A2H0KC50"/>
<dbReference type="EMBL" id="PCVG01000027">
    <property type="protein sequence ID" value="PIQ68795.1"/>
    <property type="molecule type" value="Genomic_DNA"/>
</dbReference>
<evidence type="ECO:0000313" key="2">
    <source>
        <dbReference type="EMBL" id="PIQ68795.1"/>
    </source>
</evidence>
<protein>
    <recommendedName>
        <fullName evidence="1">DUF7695 domain-containing protein</fullName>
    </recommendedName>
</protein>
<dbReference type="Pfam" id="PF24749">
    <property type="entry name" value="DUF7695"/>
    <property type="match status" value="1"/>
</dbReference>
<evidence type="ECO:0000313" key="3">
    <source>
        <dbReference type="Proteomes" id="UP000229342"/>
    </source>
</evidence>
<reference evidence="2 3" key="1">
    <citation type="submission" date="2017-09" db="EMBL/GenBank/DDBJ databases">
        <title>Depth-based differentiation of microbial function through sediment-hosted aquifers and enrichment of novel symbionts in the deep terrestrial subsurface.</title>
        <authorList>
            <person name="Probst A.J."/>
            <person name="Ladd B."/>
            <person name="Jarett J.K."/>
            <person name="Geller-Mcgrath D.E."/>
            <person name="Sieber C.M."/>
            <person name="Emerson J.B."/>
            <person name="Anantharaman K."/>
            <person name="Thomas B.C."/>
            <person name="Malmstrom R."/>
            <person name="Stieglmeier M."/>
            <person name="Klingl A."/>
            <person name="Woyke T."/>
            <person name="Ryan C.M."/>
            <person name="Banfield J.F."/>
        </authorList>
    </citation>
    <scope>NUCLEOTIDE SEQUENCE [LARGE SCALE GENOMIC DNA]</scope>
    <source>
        <strain evidence="2">CG11_big_fil_rev_8_21_14_0_20_46_11</strain>
    </source>
</reference>
<organism evidence="2 3">
    <name type="scientific">Candidatus Taylorbacteria bacterium CG11_big_fil_rev_8_21_14_0_20_46_11</name>
    <dbReference type="NCBI Taxonomy" id="1975025"/>
    <lineage>
        <taxon>Bacteria</taxon>
        <taxon>Candidatus Tayloriibacteriota</taxon>
    </lineage>
</organism>
<dbReference type="InterPro" id="IPR056112">
    <property type="entry name" value="DUF7695"/>
</dbReference>
<dbReference type="Proteomes" id="UP000229342">
    <property type="component" value="Unassembled WGS sequence"/>
</dbReference>
<gene>
    <name evidence="2" type="ORF">COV91_02215</name>
</gene>
<feature type="domain" description="DUF7695" evidence="1">
    <location>
        <begin position="56"/>
        <end position="94"/>
    </location>
</feature>
<sequence>MPKEIANKTKEVYPVESRSDSFGETYPIRERNASNGASYKCLPVQILDYKICSGTHCGDEIFWNTHKKLTHCNCKKIWVDGCEDYVRIGGKEEDRKVITK</sequence>
<proteinExistence type="predicted"/>